<keyword evidence="2" id="KW-1185">Reference proteome</keyword>
<gene>
    <name evidence="1" type="ORF">M2280_006307</name>
</gene>
<proteinExistence type="predicted"/>
<evidence type="ECO:0000313" key="2">
    <source>
        <dbReference type="Proteomes" id="UP001160334"/>
    </source>
</evidence>
<dbReference type="Proteomes" id="UP001160334">
    <property type="component" value="Unassembled WGS sequence"/>
</dbReference>
<protein>
    <submittedName>
        <fullName evidence="1">Uncharacterized protein</fullName>
    </submittedName>
</protein>
<evidence type="ECO:0000313" key="1">
    <source>
        <dbReference type="EMBL" id="MDH6285043.1"/>
    </source>
</evidence>
<accession>A0ABT6ML38</accession>
<sequence>MIIRGMPCAALAIDIDIDIGTTTVTATVRDHHDRVANVSVGGTTTTPSSCLVVDRGRPQPARPDDQVTLQQFGSIVDRLDVPSRGVHQ</sequence>
<comment type="caution">
    <text evidence="1">The sequence shown here is derived from an EMBL/GenBank/DDBJ whole genome shotgun (WGS) entry which is preliminary data.</text>
</comment>
<name>A0ABT6ML38_9NOCA</name>
<organism evidence="1 2">
    <name type="scientific">Prescottella agglutinans</name>
    <dbReference type="NCBI Taxonomy" id="1644129"/>
    <lineage>
        <taxon>Bacteria</taxon>
        <taxon>Bacillati</taxon>
        <taxon>Actinomycetota</taxon>
        <taxon>Actinomycetes</taxon>
        <taxon>Mycobacteriales</taxon>
        <taxon>Nocardiaceae</taxon>
        <taxon>Prescottella</taxon>
    </lineage>
</organism>
<reference evidence="1 2" key="1">
    <citation type="submission" date="2023-04" db="EMBL/GenBank/DDBJ databases">
        <title>Forest soil microbial communities from Buena Vista Peninsula, Colon Province, Panama.</title>
        <authorList>
            <person name="Bouskill N."/>
        </authorList>
    </citation>
    <scope>NUCLEOTIDE SEQUENCE [LARGE SCALE GENOMIC DNA]</scope>
    <source>
        <strain evidence="1 2">CFH S0262</strain>
    </source>
</reference>
<dbReference type="EMBL" id="JARXVC010000035">
    <property type="protein sequence ID" value="MDH6285043.1"/>
    <property type="molecule type" value="Genomic_DNA"/>
</dbReference>